<gene>
    <name evidence="2" type="ORF">B5V00_06910</name>
</gene>
<proteinExistence type="predicted"/>
<dbReference type="RefSeq" id="WP_139800690.1">
    <property type="nucleotide sequence ID" value="NZ_NAAD01000006.1"/>
</dbReference>
<accession>A0A1X0Y8A9</accession>
<comment type="caution">
    <text evidence="2">The sequence shown here is derived from an EMBL/GenBank/DDBJ whole genome shotgun (WGS) entry which is preliminary data.</text>
</comment>
<dbReference type="STRING" id="1969733.B5V00_06910"/>
<protein>
    <submittedName>
        <fullName evidence="2">Uncharacterized protein</fullName>
    </submittedName>
</protein>
<name>A0A1X0Y8A9_9BACT</name>
<organism evidence="2 3">
    <name type="scientific">Geothermobacter hydrogeniphilus</name>
    <dbReference type="NCBI Taxonomy" id="1969733"/>
    <lineage>
        <taxon>Bacteria</taxon>
        <taxon>Pseudomonadati</taxon>
        <taxon>Thermodesulfobacteriota</taxon>
        <taxon>Desulfuromonadia</taxon>
        <taxon>Desulfuromonadales</taxon>
        <taxon>Geothermobacteraceae</taxon>
        <taxon>Geothermobacter</taxon>
    </lineage>
</organism>
<feature type="region of interest" description="Disordered" evidence="1">
    <location>
        <begin position="1"/>
        <end position="34"/>
    </location>
</feature>
<sequence length="217" mass="24900">MEKKTRKTGRYELEQEKLLNGSSPPECGTYTPPDSYNCQAIPGKAKNDNTFDENRKSTRSLNDYLFRPLEIRLDSGRRIVLRKLEQWLTYSGMLEGVPDYDERLPERERKRLEKAGGCPVVVVNSRPVPVPEDIQLPPATREKMVIPSGQKTLCTLGPVTCFARFRSNQPVHDDDCIFSELALLWFQQSYAMPIEPDILDKIKAVDWDAHARDLDFL</sequence>
<feature type="compositionally biased region" description="Basic and acidic residues" evidence="1">
    <location>
        <begin position="1"/>
        <end position="17"/>
    </location>
</feature>
<dbReference type="EMBL" id="NAAD01000006">
    <property type="protein sequence ID" value="ORJ61357.1"/>
    <property type="molecule type" value="Genomic_DNA"/>
</dbReference>
<keyword evidence="3" id="KW-1185">Reference proteome</keyword>
<reference evidence="2 3" key="1">
    <citation type="submission" date="2017-03" db="EMBL/GenBank/DDBJ databases">
        <title>Genome sequence of Geothermobacter sp. EPR-M, Deep-Sea Iron Reducer.</title>
        <authorList>
            <person name="Tully B."/>
            <person name="Savalia P."/>
            <person name="Abuyen K."/>
            <person name="Baughan C."/>
            <person name="Romero E."/>
            <person name="Ronkowski C."/>
            <person name="Torres B."/>
            <person name="Tremblay J."/>
            <person name="Trujillo A."/>
            <person name="Tyler M."/>
            <person name="Perez-Rodriguez I."/>
            <person name="Amend J."/>
        </authorList>
    </citation>
    <scope>NUCLEOTIDE SEQUENCE [LARGE SCALE GENOMIC DNA]</scope>
    <source>
        <strain evidence="2 3">EPR-M</strain>
    </source>
</reference>
<dbReference type="OrthoDB" id="283452at2"/>
<dbReference type="AlphaFoldDB" id="A0A1X0Y8A9"/>
<evidence type="ECO:0000256" key="1">
    <source>
        <dbReference type="SAM" id="MobiDB-lite"/>
    </source>
</evidence>
<evidence type="ECO:0000313" key="3">
    <source>
        <dbReference type="Proteomes" id="UP000193136"/>
    </source>
</evidence>
<evidence type="ECO:0000313" key="2">
    <source>
        <dbReference type="EMBL" id="ORJ61357.1"/>
    </source>
</evidence>
<dbReference type="Proteomes" id="UP000193136">
    <property type="component" value="Unassembled WGS sequence"/>
</dbReference>